<keyword evidence="4" id="KW-1185">Reference proteome</keyword>
<dbReference type="Proteomes" id="UP000078343">
    <property type="component" value="Unassembled WGS sequence"/>
</dbReference>
<name>A0A178ZDX0_9EURO</name>
<dbReference type="GeneID" id="30011262"/>
<dbReference type="InterPro" id="IPR025676">
    <property type="entry name" value="Clr5_dom"/>
</dbReference>
<feature type="region of interest" description="Disordered" evidence="1">
    <location>
        <begin position="613"/>
        <end position="634"/>
    </location>
</feature>
<dbReference type="EMBL" id="LVYI01000006">
    <property type="protein sequence ID" value="OAP58004.1"/>
    <property type="molecule type" value="Genomic_DNA"/>
</dbReference>
<organism evidence="3 4">
    <name type="scientific">Fonsecaea erecta</name>
    <dbReference type="NCBI Taxonomy" id="1367422"/>
    <lineage>
        <taxon>Eukaryota</taxon>
        <taxon>Fungi</taxon>
        <taxon>Dikarya</taxon>
        <taxon>Ascomycota</taxon>
        <taxon>Pezizomycotina</taxon>
        <taxon>Eurotiomycetes</taxon>
        <taxon>Chaetothyriomycetidae</taxon>
        <taxon>Chaetothyriales</taxon>
        <taxon>Herpotrichiellaceae</taxon>
        <taxon>Fonsecaea</taxon>
    </lineage>
</organism>
<evidence type="ECO:0000256" key="1">
    <source>
        <dbReference type="SAM" id="MobiDB-lite"/>
    </source>
</evidence>
<dbReference type="OrthoDB" id="4154058at2759"/>
<feature type="compositionally biased region" description="Polar residues" evidence="1">
    <location>
        <begin position="615"/>
        <end position="626"/>
    </location>
</feature>
<evidence type="ECO:0000259" key="2">
    <source>
        <dbReference type="Pfam" id="PF14420"/>
    </source>
</evidence>
<accession>A0A178ZDX0</accession>
<dbReference type="Pfam" id="PF14420">
    <property type="entry name" value="Clr5"/>
    <property type="match status" value="1"/>
</dbReference>
<feature type="compositionally biased region" description="Basic and acidic residues" evidence="1">
    <location>
        <begin position="1"/>
        <end position="11"/>
    </location>
</feature>
<evidence type="ECO:0000313" key="4">
    <source>
        <dbReference type="Proteomes" id="UP000078343"/>
    </source>
</evidence>
<feature type="region of interest" description="Disordered" evidence="1">
    <location>
        <begin position="1"/>
        <end position="23"/>
    </location>
</feature>
<feature type="domain" description="Clr5" evidence="2">
    <location>
        <begin position="25"/>
        <end position="75"/>
    </location>
</feature>
<dbReference type="AlphaFoldDB" id="A0A178ZDX0"/>
<gene>
    <name evidence="3" type="ORF">AYL99_07094</name>
</gene>
<protein>
    <recommendedName>
        <fullName evidence="2">Clr5 domain-containing protein</fullName>
    </recommendedName>
</protein>
<proteinExistence type="predicted"/>
<sequence>MVDSSDFRFIQRDPNIPAKNPSLPKEQWEELKPMILDLLGKAVSIADILRQLELRHIHVTRSQLNTQMKKWGLNKDNVQLRPDATVLPQPTDQEHARTQAPSPDTDVLLTDNQVPVDSALTDFEASTLKQMESLELGMDSIDIPEDTEVPRFLCGCSGNPLGEPVPDTVVDAPMAGEVGRSMPAYPPSTTLSPGITSAGKIQASGLKYEGINFPSLEMPSYEVTGTNLDLQQRLRVISLSTPEGCSFLDRLNHMASLLFTMRSYAKAFEIFFISTSALNDVMGMYVWTSRYFLFSAMSCVRSAWTLDQKTASQLLVKRLQGWMEKIQRHDDCDFVRYVRSVLESRVYREETDTLAETAYWTAGSSLSWIWHGMPPTDFQTIMNSPSTALEYFYVSAAVRRTMLHALSIIEDLLPQPEFKYFLSSAWFQDHGDNRWIDLVQVHIISTLTLKYSARWSLETSHMLRLLQPSRGNPDSDDRLLGQAVLTLTFVLLSRARHQFHVVEASPGSYTGSVDSLKLELLRLKKDLNANPGSRNYKQFIDEYLRAGSERDKTRFLDDFDSWTFDICAATMAGASLNRKPPLESLVRRDEQTINPSVMDTGLFALSLDPPHQELESSLSRDSSQGPTLARSLGSSSRSFARFRSAARYSLASPSQHSIRTTSTGMPSDRMSWRFSVVTGMPSDSSL</sequence>
<comment type="caution">
    <text evidence="3">The sequence shown here is derived from an EMBL/GenBank/DDBJ whole genome shotgun (WGS) entry which is preliminary data.</text>
</comment>
<dbReference type="RefSeq" id="XP_018691371.1">
    <property type="nucleotide sequence ID" value="XM_018838603.1"/>
</dbReference>
<evidence type="ECO:0000313" key="3">
    <source>
        <dbReference type="EMBL" id="OAP58004.1"/>
    </source>
</evidence>
<reference evidence="3 4" key="1">
    <citation type="submission" date="2016-04" db="EMBL/GenBank/DDBJ databases">
        <title>Draft genome of Fonsecaea erecta CBS 125763.</title>
        <authorList>
            <person name="Weiss V.A."/>
            <person name="Vicente V.A."/>
            <person name="Raittz R.T."/>
            <person name="Moreno L.F."/>
            <person name="De Souza E.M."/>
            <person name="Pedrosa F.O."/>
            <person name="Steffens M.B."/>
            <person name="Faoro H."/>
            <person name="Tadra-Sfeir M.Z."/>
            <person name="Najafzadeh M.J."/>
            <person name="Felipe M.S."/>
            <person name="Teixeira M."/>
            <person name="Sun J."/>
            <person name="Xi L."/>
            <person name="Gomes R."/>
            <person name="De Azevedo C.M."/>
            <person name="Salgado C.G."/>
            <person name="Da Silva M.B."/>
            <person name="Nascimento M.F."/>
            <person name="Queiroz-Telles F."/>
            <person name="Attili D.S."/>
            <person name="Gorbushina A."/>
        </authorList>
    </citation>
    <scope>NUCLEOTIDE SEQUENCE [LARGE SCALE GENOMIC DNA]</scope>
    <source>
        <strain evidence="3 4">CBS 125763</strain>
    </source>
</reference>